<name>X1EEX2_9ZZZZ</name>
<dbReference type="EMBL" id="BARU01001548">
    <property type="protein sequence ID" value="GAH18890.1"/>
    <property type="molecule type" value="Genomic_DNA"/>
</dbReference>
<comment type="caution">
    <text evidence="2">The sequence shown here is derived from an EMBL/GenBank/DDBJ whole genome shotgun (WGS) entry which is preliminary data.</text>
</comment>
<accession>X1EEX2</accession>
<dbReference type="GO" id="GO:0005524">
    <property type="term" value="F:ATP binding"/>
    <property type="evidence" value="ECO:0007669"/>
    <property type="project" value="InterPro"/>
</dbReference>
<dbReference type="PANTHER" id="PTHR43067:SF2">
    <property type="entry name" value="OLIGOPEPTIDE ABC TRANSPORTER, ATP-BINDING PROTEIN"/>
    <property type="match status" value="1"/>
</dbReference>
<evidence type="ECO:0000313" key="2">
    <source>
        <dbReference type="EMBL" id="GAH18890.1"/>
    </source>
</evidence>
<gene>
    <name evidence="2" type="ORF">S03H2_04012</name>
</gene>
<protein>
    <recommendedName>
        <fullName evidence="1">ABC transporter domain-containing protein</fullName>
    </recommendedName>
</protein>
<feature type="non-terminal residue" evidence="2">
    <location>
        <position position="56"/>
    </location>
</feature>
<reference evidence="2" key="1">
    <citation type="journal article" date="2014" name="Front. Microbiol.">
        <title>High frequency of phylogenetically diverse reductive dehalogenase-homologous genes in deep subseafloor sedimentary metagenomes.</title>
        <authorList>
            <person name="Kawai M."/>
            <person name="Futagami T."/>
            <person name="Toyoda A."/>
            <person name="Takaki Y."/>
            <person name="Nishi S."/>
            <person name="Hori S."/>
            <person name="Arai W."/>
            <person name="Tsubouchi T."/>
            <person name="Morono Y."/>
            <person name="Uchiyama I."/>
            <person name="Ito T."/>
            <person name="Fujiyama A."/>
            <person name="Inagaki F."/>
            <person name="Takami H."/>
        </authorList>
    </citation>
    <scope>NUCLEOTIDE SEQUENCE</scope>
    <source>
        <strain evidence="2">Expedition CK06-06</strain>
    </source>
</reference>
<dbReference type="AlphaFoldDB" id="X1EEX2"/>
<dbReference type="InterPro" id="IPR003439">
    <property type="entry name" value="ABC_transporter-like_ATP-bd"/>
</dbReference>
<feature type="domain" description="ABC transporter" evidence="1">
    <location>
        <begin position="27"/>
        <end position="56"/>
    </location>
</feature>
<dbReference type="InterPro" id="IPR027417">
    <property type="entry name" value="P-loop_NTPase"/>
</dbReference>
<dbReference type="Pfam" id="PF00005">
    <property type="entry name" value="ABC_tran"/>
    <property type="match status" value="1"/>
</dbReference>
<organism evidence="2">
    <name type="scientific">marine sediment metagenome</name>
    <dbReference type="NCBI Taxonomy" id="412755"/>
    <lineage>
        <taxon>unclassified sequences</taxon>
        <taxon>metagenomes</taxon>
        <taxon>ecological metagenomes</taxon>
    </lineage>
</organism>
<dbReference type="SUPFAM" id="SSF52540">
    <property type="entry name" value="P-loop containing nucleoside triphosphate hydrolases"/>
    <property type="match status" value="1"/>
</dbReference>
<proteinExistence type="predicted"/>
<dbReference type="Gene3D" id="3.40.50.300">
    <property type="entry name" value="P-loop containing nucleotide triphosphate hydrolases"/>
    <property type="match status" value="1"/>
</dbReference>
<dbReference type="GO" id="GO:0016887">
    <property type="term" value="F:ATP hydrolysis activity"/>
    <property type="evidence" value="ECO:0007669"/>
    <property type="project" value="InterPro"/>
</dbReference>
<sequence>MWVLKAEQLKSSYVLDIFGVKKIVQAVNQVDLEVEENEVYGIAGESGCGKTTLLKT</sequence>
<evidence type="ECO:0000259" key="1">
    <source>
        <dbReference type="Pfam" id="PF00005"/>
    </source>
</evidence>
<dbReference type="PANTHER" id="PTHR43067">
    <property type="entry name" value="OLIGOPEPTIDE/DIPEPTIDE ABC TRANSPORTER, ATPASE SUBUNIT"/>
    <property type="match status" value="1"/>
</dbReference>